<dbReference type="SUPFAM" id="SSF52540">
    <property type="entry name" value="P-loop containing nucleoside triphosphate hydrolases"/>
    <property type="match status" value="1"/>
</dbReference>
<comment type="similarity">
    <text evidence="1">Belongs to the helicase family.</text>
</comment>
<gene>
    <name evidence="3" type="ORF">ANCCAN_28585</name>
</gene>
<dbReference type="EMBL" id="JOJR01010776">
    <property type="protein sequence ID" value="RCN25700.1"/>
    <property type="molecule type" value="Genomic_DNA"/>
</dbReference>
<comment type="caution">
    <text evidence="3">The sequence shown here is derived from an EMBL/GenBank/DDBJ whole genome shotgun (WGS) entry which is preliminary data.</text>
</comment>
<evidence type="ECO:0000256" key="1">
    <source>
        <dbReference type="RuleBase" id="RU363044"/>
    </source>
</evidence>
<dbReference type="Gene3D" id="3.40.50.300">
    <property type="entry name" value="P-loop containing nucleotide triphosphate hydrolases"/>
    <property type="match status" value="1"/>
</dbReference>
<dbReference type="GO" id="GO:0006310">
    <property type="term" value="P:DNA recombination"/>
    <property type="evidence" value="ECO:0007669"/>
    <property type="project" value="UniProtKB-KW"/>
</dbReference>
<reference evidence="3 4" key="1">
    <citation type="submission" date="2014-10" db="EMBL/GenBank/DDBJ databases">
        <title>Draft genome of the hookworm Ancylostoma caninum.</title>
        <authorList>
            <person name="Mitreva M."/>
        </authorList>
    </citation>
    <scope>NUCLEOTIDE SEQUENCE [LARGE SCALE GENOMIC DNA]</scope>
    <source>
        <strain evidence="3 4">Baltimore</strain>
    </source>
</reference>
<dbReference type="OrthoDB" id="10032644at2759"/>
<sequence>MSMPSQMRALFAYILSLCEINNGHSLWNDYKDSMMEDFLRGGLPPNVAEAVAYTEIKEIALGCGVDITTIIPPSMCTTAVIDNDVVGVDAYREEGSRLYQTLNAQQKHIVDAVITNTEKCVFIDGPGGSGKTYTYNVLYKLLVDQGKRVLNVAWSGIAATLLPRGRTVHSAFCLPLPINETRKTSLMSVQSRQARDLQSTDCIIWDEAHTAPKFALEAVDQLLRDIAQSDQPFGGKTMILGGDFRQIPPVVPQAGRMEVVNITIKNCSLWPYFRQFSLTENMRAQSAGAQWCNFLIQLGNGEMQDPSGNVEIPAELLSRGDIIDDVFGDITTMEDINTAVDRAILTPKNLTHQKLTTRFSDGYLAKKNCAEVLMKLSVKQKQTPLISHSNF</sequence>
<dbReference type="InterPro" id="IPR027417">
    <property type="entry name" value="P-loop_NTPase"/>
</dbReference>
<keyword evidence="4" id="KW-1185">Reference proteome</keyword>
<comment type="cofactor">
    <cofactor evidence="1">
        <name>Mg(2+)</name>
        <dbReference type="ChEBI" id="CHEBI:18420"/>
    </cofactor>
</comment>
<dbReference type="GO" id="GO:0043139">
    <property type="term" value="F:5'-3' DNA helicase activity"/>
    <property type="evidence" value="ECO:0007669"/>
    <property type="project" value="UniProtKB-EC"/>
</dbReference>
<dbReference type="GO" id="GO:0005524">
    <property type="term" value="F:ATP binding"/>
    <property type="evidence" value="ECO:0007669"/>
    <property type="project" value="UniProtKB-KW"/>
</dbReference>
<keyword evidence="1" id="KW-0547">Nucleotide-binding</keyword>
<keyword evidence="1" id="KW-0067">ATP-binding</keyword>
<keyword evidence="1" id="KW-0378">Hydrolase</keyword>
<keyword evidence="1" id="KW-0234">DNA repair</keyword>
<evidence type="ECO:0000259" key="2">
    <source>
        <dbReference type="Pfam" id="PF05970"/>
    </source>
</evidence>
<feature type="domain" description="DNA helicase Pif1-like DEAD-box helicase" evidence="2">
    <location>
        <begin position="102"/>
        <end position="306"/>
    </location>
</feature>
<proteinExistence type="inferred from homology"/>
<dbReference type="STRING" id="29170.A0A368F3X2"/>
<accession>A0A368F3X2</accession>
<evidence type="ECO:0000313" key="3">
    <source>
        <dbReference type="EMBL" id="RCN25700.1"/>
    </source>
</evidence>
<keyword evidence="1" id="KW-0347">Helicase</keyword>
<dbReference type="AlphaFoldDB" id="A0A368F3X2"/>
<dbReference type="Pfam" id="PF05970">
    <property type="entry name" value="PIF1"/>
    <property type="match status" value="1"/>
</dbReference>
<name>A0A368F3X2_ANCCA</name>
<organism evidence="3 4">
    <name type="scientific">Ancylostoma caninum</name>
    <name type="common">Dog hookworm</name>
    <dbReference type="NCBI Taxonomy" id="29170"/>
    <lineage>
        <taxon>Eukaryota</taxon>
        <taxon>Metazoa</taxon>
        <taxon>Ecdysozoa</taxon>
        <taxon>Nematoda</taxon>
        <taxon>Chromadorea</taxon>
        <taxon>Rhabditida</taxon>
        <taxon>Rhabditina</taxon>
        <taxon>Rhabditomorpha</taxon>
        <taxon>Strongyloidea</taxon>
        <taxon>Ancylostomatidae</taxon>
        <taxon>Ancylostomatinae</taxon>
        <taxon>Ancylostoma</taxon>
    </lineage>
</organism>
<protein>
    <recommendedName>
        <fullName evidence="1">ATP-dependent DNA helicase</fullName>
        <ecNumber evidence="1">5.6.2.3</ecNumber>
    </recommendedName>
</protein>
<dbReference type="GO" id="GO:0016887">
    <property type="term" value="F:ATP hydrolysis activity"/>
    <property type="evidence" value="ECO:0007669"/>
    <property type="project" value="RHEA"/>
</dbReference>
<dbReference type="GO" id="GO:0006281">
    <property type="term" value="P:DNA repair"/>
    <property type="evidence" value="ECO:0007669"/>
    <property type="project" value="UniProtKB-KW"/>
</dbReference>
<keyword evidence="1" id="KW-0233">DNA recombination</keyword>
<dbReference type="Proteomes" id="UP000252519">
    <property type="component" value="Unassembled WGS sequence"/>
</dbReference>
<comment type="catalytic activity">
    <reaction evidence="1">
        <text>ATP + H2O = ADP + phosphate + H(+)</text>
        <dbReference type="Rhea" id="RHEA:13065"/>
        <dbReference type="ChEBI" id="CHEBI:15377"/>
        <dbReference type="ChEBI" id="CHEBI:15378"/>
        <dbReference type="ChEBI" id="CHEBI:30616"/>
        <dbReference type="ChEBI" id="CHEBI:43474"/>
        <dbReference type="ChEBI" id="CHEBI:456216"/>
        <dbReference type="EC" id="5.6.2.3"/>
    </reaction>
</comment>
<keyword evidence="1" id="KW-0227">DNA damage</keyword>
<dbReference type="GO" id="GO:0000723">
    <property type="term" value="P:telomere maintenance"/>
    <property type="evidence" value="ECO:0007669"/>
    <property type="project" value="InterPro"/>
</dbReference>
<dbReference type="PANTHER" id="PTHR10492:SF57">
    <property type="entry name" value="ATP-DEPENDENT DNA HELICASE"/>
    <property type="match status" value="1"/>
</dbReference>
<dbReference type="InterPro" id="IPR010285">
    <property type="entry name" value="DNA_helicase_pif1-like_DEAD"/>
</dbReference>
<evidence type="ECO:0000313" key="4">
    <source>
        <dbReference type="Proteomes" id="UP000252519"/>
    </source>
</evidence>
<dbReference type="EC" id="5.6.2.3" evidence="1"/>
<dbReference type="PANTHER" id="PTHR10492">
    <property type="match status" value="1"/>
</dbReference>